<sequence length="101" mass="11282">MITKYFTKVVIRFNPLAAEGKPARLFLSAIPPSLKGACVIDSKVLKANDTTEPVLKFNTNKLTTEDKKTLEIDPSKNNFGELAAFFDRHSRQLQVKDSIEA</sequence>
<name>A0A9P8Q7Y7_WICPI</name>
<dbReference type="PANTHER" id="PTHR28236:SF1">
    <property type="entry name" value="LARGE RIBOSOMAL SUBUNIT PROTEIN ML53"/>
    <property type="match status" value="1"/>
</dbReference>
<evidence type="ECO:0000313" key="7">
    <source>
        <dbReference type="EMBL" id="KAH3686042.1"/>
    </source>
</evidence>
<accession>A0A9P8Q7Y7</accession>
<dbReference type="AlphaFoldDB" id="A0A9P8Q7Y7"/>
<comment type="caution">
    <text evidence="7">The sequence shown here is derived from an EMBL/GenBank/DDBJ whole genome shotgun (WGS) entry which is preliminary data.</text>
</comment>
<evidence type="ECO:0000256" key="3">
    <source>
        <dbReference type="ARBA" id="ARBA00022980"/>
    </source>
</evidence>
<evidence type="ECO:0000256" key="2">
    <source>
        <dbReference type="ARBA" id="ARBA00005557"/>
    </source>
</evidence>
<dbReference type="InterPro" id="IPR042776">
    <property type="entry name" value="Ribosomal_mL53_fung"/>
</dbReference>
<evidence type="ECO:0000256" key="5">
    <source>
        <dbReference type="ARBA" id="ARBA00023274"/>
    </source>
</evidence>
<dbReference type="Gene3D" id="3.40.30.10">
    <property type="entry name" value="Glutaredoxin"/>
    <property type="match status" value="1"/>
</dbReference>
<dbReference type="PANTHER" id="PTHR28236">
    <property type="entry name" value="54S RIBOSOMAL PROTEIN L44, MITOCHONDRIAL"/>
    <property type="match status" value="1"/>
</dbReference>
<comment type="subcellular location">
    <subcellularLocation>
        <location evidence="1">Mitochondrion</location>
    </subcellularLocation>
</comment>
<dbReference type="Proteomes" id="UP000774326">
    <property type="component" value="Unassembled WGS sequence"/>
</dbReference>
<evidence type="ECO:0000256" key="4">
    <source>
        <dbReference type="ARBA" id="ARBA00023128"/>
    </source>
</evidence>
<dbReference type="EMBL" id="JAEUBG010001682">
    <property type="protein sequence ID" value="KAH3686042.1"/>
    <property type="molecule type" value="Genomic_DNA"/>
</dbReference>
<protein>
    <recommendedName>
        <fullName evidence="6">Large ribosomal subunit protein mL53</fullName>
    </recommendedName>
</protein>
<keyword evidence="5" id="KW-0687">Ribonucleoprotein</keyword>
<dbReference type="Pfam" id="PF10780">
    <property type="entry name" value="MRP_L53"/>
    <property type="match status" value="1"/>
</dbReference>
<keyword evidence="4" id="KW-0496">Mitochondrion</keyword>
<evidence type="ECO:0000256" key="6">
    <source>
        <dbReference type="ARBA" id="ARBA00035180"/>
    </source>
</evidence>
<comment type="similarity">
    <text evidence="2">Belongs to the mitochondrion-specific ribosomal protein mL53 family.</text>
</comment>
<dbReference type="GO" id="GO:0003735">
    <property type="term" value="F:structural constituent of ribosome"/>
    <property type="evidence" value="ECO:0007669"/>
    <property type="project" value="TreeGrafter"/>
</dbReference>
<reference evidence="7" key="1">
    <citation type="journal article" date="2021" name="Open Biol.">
        <title>Shared evolutionary footprints suggest mitochondrial oxidative damage underlies multiple complex I losses in fungi.</title>
        <authorList>
            <person name="Schikora-Tamarit M.A."/>
            <person name="Marcet-Houben M."/>
            <person name="Nosek J."/>
            <person name="Gabaldon T."/>
        </authorList>
    </citation>
    <scope>NUCLEOTIDE SEQUENCE</scope>
    <source>
        <strain evidence="7">CBS2887</strain>
    </source>
</reference>
<keyword evidence="8" id="KW-1185">Reference proteome</keyword>
<dbReference type="OrthoDB" id="4136894at2759"/>
<dbReference type="InterPro" id="IPR019716">
    <property type="entry name" value="Ribosomal_mL53"/>
</dbReference>
<keyword evidence="3" id="KW-0689">Ribosomal protein</keyword>
<reference evidence="7" key="2">
    <citation type="submission" date="2021-01" db="EMBL/GenBank/DDBJ databases">
        <authorList>
            <person name="Schikora-Tamarit M.A."/>
        </authorList>
    </citation>
    <scope>NUCLEOTIDE SEQUENCE</scope>
    <source>
        <strain evidence="7">CBS2887</strain>
    </source>
</reference>
<organism evidence="7 8">
    <name type="scientific">Wickerhamomyces pijperi</name>
    <name type="common">Yeast</name>
    <name type="synonym">Pichia pijperi</name>
    <dbReference type="NCBI Taxonomy" id="599730"/>
    <lineage>
        <taxon>Eukaryota</taxon>
        <taxon>Fungi</taxon>
        <taxon>Dikarya</taxon>
        <taxon>Ascomycota</taxon>
        <taxon>Saccharomycotina</taxon>
        <taxon>Saccharomycetes</taxon>
        <taxon>Phaffomycetales</taxon>
        <taxon>Wickerhamomycetaceae</taxon>
        <taxon>Wickerhamomyces</taxon>
    </lineage>
</organism>
<evidence type="ECO:0000256" key="1">
    <source>
        <dbReference type="ARBA" id="ARBA00004173"/>
    </source>
</evidence>
<proteinExistence type="inferred from homology"/>
<dbReference type="GO" id="GO:0005762">
    <property type="term" value="C:mitochondrial large ribosomal subunit"/>
    <property type="evidence" value="ECO:0007669"/>
    <property type="project" value="TreeGrafter"/>
</dbReference>
<gene>
    <name evidence="7" type="ORF">WICPIJ_002982</name>
</gene>
<evidence type="ECO:0000313" key="8">
    <source>
        <dbReference type="Proteomes" id="UP000774326"/>
    </source>
</evidence>